<keyword evidence="1" id="KW-0812">Transmembrane</keyword>
<sequence>MLTPYDFFVVTGLRLGCERIIVNDFLTSKEIKSLLGVMPSKLKSKNVSLMWLYKNIENCKNVATGTRMFMLLFIGTFLCLDLGSTVSLRYLWSLKDIDQIKNYDWGGMAYATLLHFMTQLSRRSLLSLGGAPFVRQIWMYEYFEVGPQVLEDVGDMYPRFLRWLPKCLSSMPSKCSLQVWRMMSLDPWLGCEEYAACEWYQELNGHQILFE</sequence>
<dbReference type="Pfam" id="PF10536">
    <property type="entry name" value="PMD"/>
    <property type="match status" value="1"/>
</dbReference>
<evidence type="ECO:0000313" key="4">
    <source>
        <dbReference type="Proteomes" id="UP001459277"/>
    </source>
</evidence>
<proteinExistence type="predicted"/>
<name>A0AAW2CN58_9ROSI</name>
<dbReference type="AlphaFoldDB" id="A0AAW2CN58"/>
<keyword evidence="1" id="KW-0472">Membrane</keyword>
<dbReference type="InterPro" id="IPR019557">
    <property type="entry name" value="AminoTfrase-like_pln_mobile"/>
</dbReference>
<gene>
    <name evidence="3" type="ORF">SO802_017553</name>
</gene>
<feature type="domain" description="Aminotransferase-like plant mobile" evidence="2">
    <location>
        <begin position="6"/>
        <end position="167"/>
    </location>
</feature>
<dbReference type="Proteomes" id="UP001459277">
    <property type="component" value="Unassembled WGS sequence"/>
</dbReference>
<accession>A0AAW2CN58</accession>
<evidence type="ECO:0000259" key="2">
    <source>
        <dbReference type="Pfam" id="PF10536"/>
    </source>
</evidence>
<dbReference type="EMBL" id="JAZDWU010000006">
    <property type="protein sequence ID" value="KAK9997950.1"/>
    <property type="molecule type" value="Genomic_DNA"/>
</dbReference>
<evidence type="ECO:0000256" key="1">
    <source>
        <dbReference type="SAM" id="Phobius"/>
    </source>
</evidence>
<dbReference type="PANTHER" id="PTHR46033:SF8">
    <property type="entry name" value="PROTEIN MAINTENANCE OF MERISTEMS-LIKE"/>
    <property type="match status" value="1"/>
</dbReference>
<protein>
    <recommendedName>
        <fullName evidence="2">Aminotransferase-like plant mobile domain-containing protein</fullName>
    </recommendedName>
</protein>
<keyword evidence="1" id="KW-1133">Transmembrane helix</keyword>
<dbReference type="PANTHER" id="PTHR46033">
    <property type="entry name" value="PROTEIN MAIN-LIKE 2"/>
    <property type="match status" value="1"/>
</dbReference>
<comment type="caution">
    <text evidence="3">The sequence shown here is derived from an EMBL/GenBank/DDBJ whole genome shotgun (WGS) entry which is preliminary data.</text>
</comment>
<dbReference type="GO" id="GO:0010073">
    <property type="term" value="P:meristem maintenance"/>
    <property type="evidence" value="ECO:0007669"/>
    <property type="project" value="InterPro"/>
</dbReference>
<keyword evidence="4" id="KW-1185">Reference proteome</keyword>
<evidence type="ECO:0000313" key="3">
    <source>
        <dbReference type="EMBL" id="KAK9997950.1"/>
    </source>
</evidence>
<feature type="transmembrane region" description="Helical" evidence="1">
    <location>
        <begin position="68"/>
        <end position="92"/>
    </location>
</feature>
<reference evidence="3 4" key="1">
    <citation type="submission" date="2024-01" db="EMBL/GenBank/DDBJ databases">
        <title>A telomere-to-telomere, gap-free genome of sweet tea (Lithocarpus litseifolius).</title>
        <authorList>
            <person name="Zhou J."/>
        </authorList>
    </citation>
    <scope>NUCLEOTIDE SEQUENCE [LARGE SCALE GENOMIC DNA]</scope>
    <source>
        <strain evidence="3">Zhou-2022a</strain>
        <tissue evidence="3">Leaf</tissue>
    </source>
</reference>
<dbReference type="InterPro" id="IPR044824">
    <property type="entry name" value="MAIN-like"/>
</dbReference>
<organism evidence="3 4">
    <name type="scientific">Lithocarpus litseifolius</name>
    <dbReference type="NCBI Taxonomy" id="425828"/>
    <lineage>
        <taxon>Eukaryota</taxon>
        <taxon>Viridiplantae</taxon>
        <taxon>Streptophyta</taxon>
        <taxon>Embryophyta</taxon>
        <taxon>Tracheophyta</taxon>
        <taxon>Spermatophyta</taxon>
        <taxon>Magnoliopsida</taxon>
        <taxon>eudicotyledons</taxon>
        <taxon>Gunneridae</taxon>
        <taxon>Pentapetalae</taxon>
        <taxon>rosids</taxon>
        <taxon>fabids</taxon>
        <taxon>Fagales</taxon>
        <taxon>Fagaceae</taxon>
        <taxon>Lithocarpus</taxon>
    </lineage>
</organism>